<feature type="chain" id="PRO_5007524567" evidence="1">
    <location>
        <begin position="25"/>
        <end position="468"/>
    </location>
</feature>
<organism evidence="2 3">
    <name type="scientific">Terrimicrobium sacchariphilum</name>
    <dbReference type="NCBI Taxonomy" id="690879"/>
    <lineage>
        <taxon>Bacteria</taxon>
        <taxon>Pseudomonadati</taxon>
        <taxon>Verrucomicrobiota</taxon>
        <taxon>Terrimicrobiia</taxon>
        <taxon>Terrimicrobiales</taxon>
        <taxon>Terrimicrobiaceae</taxon>
        <taxon>Terrimicrobium</taxon>
    </lineage>
</organism>
<dbReference type="RefSeq" id="WP_084400379.1">
    <property type="nucleotide sequence ID" value="NZ_BDCO01000002.1"/>
</dbReference>
<name>A0A146G8G1_TERSA</name>
<proteinExistence type="predicted"/>
<keyword evidence="1" id="KW-0732">Signal</keyword>
<dbReference type="AlphaFoldDB" id="A0A146G8G1"/>
<comment type="caution">
    <text evidence="2">The sequence shown here is derived from an EMBL/GenBank/DDBJ whole genome shotgun (WGS) entry which is preliminary data.</text>
</comment>
<gene>
    <name evidence="2" type="ORF">TSACC_22010</name>
</gene>
<feature type="signal peptide" evidence="1">
    <location>
        <begin position="1"/>
        <end position="24"/>
    </location>
</feature>
<evidence type="ECO:0000313" key="2">
    <source>
        <dbReference type="EMBL" id="GAT33593.1"/>
    </source>
</evidence>
<reference evidence="3" key="1">
    <citation type="journal article" date="2017" name="Genome Announc.">
        <title>Draft Genome Sequence of Terrimicrobium sacchariphilum NM-5T, a Facultative Anaerobic Soil Bacterium of the Class Spartobacteria.</title>
        <authorList>
            <person name="Qiu Y.L."/>
            <person name="Tourlousse D.M."/>
            <person name="Matsuura N."/>
            <person name="Ohashi A."/>
            <person name="Sekiguchi Y."/>
        </authorList>
    </citation>
    <scope>NUCLEOTIDE SEQUENCE [LARGE SCALE GENOMIC DNA]</scope>
    <source>
        <strain evidence="3">NM-5</strain>
    </source>
</reference>
<dbReference type="STRING" id="690879.TSACC_22010"/>
<protein>
    <submittedName>
        <fullName evidence="2">Agarase</fullName>
    </submittedName>
</protein>
<dbReference type="EMBL" id="BDCO01000002">
    <property type="protein sequence ID" value="GAT33593.1"/>
    <property type="molecule type" value="Genomic_DNA"/>
</dbReference>
<sequence length="468" mass="52016">MRIPLWYAAVAGLMSLTVIGSAQAETTGYFHVEKRDGRWWLITPKGEPFLSKGVCAVRYAPDPILGTGPSLYGEANAKKYPSVKAWAEAKTSQLLAWDFNTLGAWYDEGMVFGKGDRLARTPILNIAADYARKHIEAGGGKKSAWEMGVFPDVFSPDFETFARERAHKVCTPQAQDSNILGWFIDNELRWGPDWRSQDELLVTFLNSSKEAPGRHAAIGMLQKRYKDIVAFNEVWKTGAASWAELVQGGEIKSPFPHREKSKQNEEIERVGDDSAGRRKLYVADCDAFLGLLAEQYFAVTQKAVREAAPHHMVFGCRFAYTPAKPVLEAAARHVDVISFNSYSTDPSGITENYATYGRPLIVGEFAFRAEDSGLPNTKGAGPKVANQKERAAAYEKYVRALVSNPSVVGYHWFKHVDEPAEGRFDGENSNYGLLKINDEPYEGFVEKVKECNGKADTWHANAPVTGRK</sequence>
<evidence type="ECO:0000313" key="3">
    <source>
        <dbReference type="Proteomes" id="UP000076023"/>
    </source>
</evidence>
<dbReference type="OrthoDB" id="9760450at2"/>
<dbReference type="InParanoid" id="A0A146G8G1"/>
<accession>A0A146G8G1</accession>
<dbReference type="Gene3D" id="3.20.20.80">
    <property type="entry name" value="Glycosidases"/>
    <property type="match status" value="1"/>
</dbReference>
<dbReference type="SUPFAM" id="SSF51445">
    <property type="entry name" value="(Trans)glycosidases"/>
    <property type="match status" value="1"/>
</dbReference>
<dbReference type="Proteomes" id="UP000076023">
    <property type="component" value="Unassembled WGS sequence"/>
</dbReference>
<evidence type="ECO:0000256" key="1">
    <source>
        <dbReference type="SAM" id="SignalP"/>
    </source>
</evidence>
<dbReference type="InterPro" id="IPR017853">
    <property type="entry name" value="GH"/>
</dbReference>
<keyword evidence="3" id="KW-1185">Reference proteome</keyword>